<name>A0A1I2CYT4_9BACL</name>
<dbReference type="STRING" id="1045775.SAMN05216378_3880"/>
<organism evidence="1 2">
    <name type="scientific">Paenibacillus catalpae</name>
    <dbReference type="NCBI Taxonomy" id="1045775"/>
    <lineage>
        <taxon>Bacteria</taxon>
        <taxon>Bacillati</taxon>
        <taxon>Bacillota</taxon>
        <taxon>Bacilli</taxon>
        <taxon>Bacillales</taxon>
        <taxon>Paenibacillaceae</taxon>
        <taxon>Paenibacillus</taxon>
    </lineage>
</organism>
<dbReference type="OrthoDB" id="2860127at2"/>
<accession>A0A1I2CYT4</accession>
<protein>
    <submittedName>
        <fullName evidence="1">Uncharacterized protein</fullName>
    </submittedName>
</protein>
<dbReference type="RefSeq" id="WP_091188084.1">
    <property type="nucleotide sequence ID" value="NZ_FOMT01000004.1"/>
</dbReference>
<evidence type="ECO:0000313" key="2">
    <source>
        <dbReference type="Proteomes" id="UP000198855"/>
    </source>
</evidence>
<proteinExistence type="predicted"/>
<keyword evidence="2" id="KW-1185">Reference proteome</keyword>
<evidence type="ECO:0000313" key="1">
    <source>
        <dbReference type="EMBL" id="SFE73385.1"/>
    </source>
</evidence>
<reference evidence="2" key="1">
    <citation type="submission" date="2016-10" db="EMBL/GenBank/DDBJ databases">
        <authorList>
            <person name="Varghese N."/>
            <person name="Submissions S."/>
        </authorList>
    </citation>
    <scope>NUCLEOTIDE SEQUENCE [LARGE SCALE GENOMIC DNA]</scope>
    <source>
        <strain evidence="2">CGMCC 1.10784</strain>
    </source>
</reference>
<dbReference type="EMBL" id="FOMT01000004">
    <property type="protein sequence ID" value="SFE73385.1"/>
    <property type="molecule type" value="Genomic_DNA"/>
</dbReference>
<sequence length="133" mass="14683">MYTFPFNRQNDHPVLVSARQSAANQILLTYDRRTDLESAVKLSNYWIRSNAGPNGAASVNMGDALSAANAIQPNMAMIMPTDNTNMNFTLTLRNNIPPRTLYIVLPCFVNAEGSTGFSGENWGPYSMNMFIGI</sequence>
<dbReference type="Proteomes" id="UP000198855">
    <property type="component" value="Unassembled WGS sequence"/>
</dbReference>
<dbReference type="AlphaFoldDB" id="A0A1I2CYT4"/>
<gene>
    <name evidence="1" type="ORF">SAMN05216378_3880</name>
</gene>